<dbReference type="EMBL" id="CAADRA010005464">
    <property type="protein sequence ID" value="VFT90128.1"/>
    <property type="molecule type" value="Genomic_DNA"/>
</dbReference>
<evidence type="ECO:0000313" key="2">
    <source>
        <dbReference type="EMBL" id="VFT90128.1"/>
    </source>
</evidence>
<dbReference type="OrthoDB" id="88091at2759"/>
<proteinExistence type="predicted"/>
<reference evidence="1" key="2">
    <citation type="submission" date="2019-06" db="EMBL/GenBank/DDBJ databases">
        <title>Genomics analysis of Aphanomyces spp. identifies a new class of oomycete effector associated with host adaptation.</title>
        <authorList>
            <person name="Gaulin E."/>
        </authorList>
    </citation>
    <scope>NUCLEOTIDE SEQUENCE</scope>
    <source>
        <strain evidence="1">CBS 578.67</strain>
    </source>
</reference>
<protein>
    <submittedName>
        <fullName evidence="2">Aste57867_13289 protein</fullName>
    </submittedName>
</protein>
<dbReference type="EMBL" id="VJMH01005443">
    <property type="protein sequence ID" value="KAF0695914.1"/>
    <property type="molecule type" value="Genomic_DNA"/>
</dbReference>
<organism evidence="2 3">
    <name type="scientific">Aphanomyces stellatus</name>
    <dbReference type="NCBI Taxonomy" id="120398"/>
    <lineage>
        <taxon>Eukaryota</taxon>
        <taxon>Sar</taxon>
        <taxon>Stramenopiles</taxon>
        <taxon>Oomycota</taxon>
        <taxon>Saprolegniomycetes</taxon>
        <taxon>Saprolegniales</taxon>
        <taxon>Verrucalvaceae</taxon>
        <taxon>Aphanomyces</taxon>
    </lineage>
</organism>
<gene>
    <name evidence="2" type="primary">Aste57867_13289</name>
    <name evidence="1" type="ORF">As57867_013240</name>
    <name evidence="2" type="ORF">ASTE57867_13289</name>
</gene>
<keyword evidence="3" id="KW-1185">Reference proteome</keyword>
<evidence type="ECO:0000313" key="1">
    <source>
        <dbReference type="EMBL" id="KAF0695914.1"/>
    </source>
</evidence>
<evidence type="ECO:0000313" key="3">
    <source>
        <dbReference type="Proteomes" id="UP000332933"/>
    </source>
</evidence>
<accession>A0A485KZT1</accession>
<dbReference type="AlphaFoldDB" id="A0A485KZT1"/>
<name>A0A485KZT1_9STRA</name>
<reference evidence="2 3" key="1">
    <citation type="submission" date="2019-03" db="EMBL/GenBank/DDBJ databases">
        <authorList>
            <person name="Gaulin E."/>
            <person name="Dumas B."/>
        </authorList>
    </citation>
    <scope>NUCLEOTIDE SEQUENCE [LARGE SCALE GENOMIC DNA]</scope>
    <source>
        <strain evidence="2">CBS 568.67</strain>
    </source>
</reference>
<dbReference type="Proteomes" id="UP000332933">
    <property type="component" value="Unassembled WGS sequence"/>
</dbReference>
<sequence>MSSLPPPVATGYKVVIELARLRKYRAFKKAELKQLRAEASALVHRMTWLRADRRQRNVDAISLADHEALAQLLSENKTLRGQIERQSMLLRLLWAQAQWHMHEMLPPPTLSGSILVAHPEARRQGLAWLSERVYHTAMGFCPREFDPSMEDRYTFQMHTGVDEVGQLIFTGTEIHGQHTYFCHFKAMADVVWNAEKSIPRPDAPTFTSLEEWTHGPDNMMDYYHGSYGTGDDVRILERRYNHSSRVVITYTFVATDECFPNMEGRLQINGYGWTIIDCITDSITRVRHSTMHFPPITTHGVATVSEMGLTYGVTPEGNAYREAHVERIRSAADAINDDAYRGIVQALTIATE</sequence>